<accession>A0A9P4QPE8</accession>
<dbReference type="EMBL" id="ML996227">
    <property type="protein sequence ID" value="KAF2730070.1"/>
    <property type="molecule type" value="Genomic_DNA"/>
</dbReference>
<feature type="transmembrane region" description="Helical" evidence="1">
    <location>
        <begin position="60"/>
        <end position="86"/>
    </location>
</feature>
<evidence type="ECO:0000259" key="2">
    <source>
        <dbReference type="Pfam" id="PF24802"/>
    </source>
</evidence>
<gene>
    <name evidence="3" type="ORF">EJ04DRAFT_397684</name>
</gene>
<feature type="domain" description="DUF7703" evidence="2">
    <location>
        <begin position="2"/>
        <end position="244"/>
    </location>
</feature>
<dbReference type="PANTHER" id="PTHR37013">
    <property type="entry name" value="INTEGRAL MEMBRANE PROTEIN (AFU_ORTHOLOGUE AFUA_1G05950)-RELATED"/>
    <property type="match status" value="1"/>
</dbReference>
<keyword evidence="4" id="KW-1185">Reference proteome</keyword>
<proteinExistence type="predicted"/>
<dbReference type="OrthoDB" id="405906at2759"/>
<keyword evidence="1" id="KW-0812">Transmembrane</keyword>
<comment type="caution">
    <text evidence="3">The sequence shown here is derived from an EMBL/GenBank/DDBJ whole genome shotgun (WGS) entry which is preliminary data.</text>
</comment>
<name>A0A9P4QPE8_9PLEO</name>
<organism evidence="3 4">
    <name type="scientific">Polyplosphaeria fusca</name>
    <dbReference type="NCBI Taxonomy" id="682080"/>
    <lineage>
        <taxon>Eukaryota</taxon>
        <taxon>Fungi</taxon>
        <taxon>Dikarya</taxon>
        <taxon>Ascomycota</taxon>
        <taxon>Pezizomycotina</taxon>
        <taxon>Dothideomycetes</taxon>
        <taxon>Pleosporomycetidae</taxon>
        <taxon>Pleosporales</taxon>
        <taxon>Tetraplosphaeriaceae</taxon>
        <taxon>Polyplosphaeria</taxon>
    </lineage>
</organism>
<feature type="transmembrane region" description="Helical" evidence="1">
    <location>
        <begin position="30"/>
        <end position="48"/>
    </location>
</feature>
<keyword evidence="1" id="KW-1133">Transmembrane helix</keyword>
<dbReference type="Proteomes" id="UP000799444">
    <property type="component" value="Unassembled WGS sequence"/>
</dbReference>
<dbReference type="InterPro" id="IPR056120">
    <property type="entry name" value="DUF7703"/>
</dbReference>
<sequence>IFIAFASVAIWSSIPLTIRLFTTLKRRRSLYFYSILTCTWGLSIHQIGYLIQGLAPNAPWVLALILSQLGWIWMVTGFSVVLYSRLKIILEHRKLRNAILAMIVFNGVVWHTALIVTNIAVIAIVRDGSSQQKATLKTWKRVQNPLERTQIVMFAFQETTISYFYVRAAYAYLKGQYAQKDKTREAMFLLILVQIIIVLVDVALIALDAAGMLQIKGIILSFAYAVKLELEFVVLNQLVDLSKM</sequence>
<feature type="transmembrane region" description="Helical" evidence="1">
    <location>
        <begin position="187"/>
        <end position="207"/>
    </location>
</feature>
<dbReference type="AlphaFoldDB" id="A0A9P4QPE8"/>
<dbReference type="Pfam" id="PF24802">
    <property type="entry name" value="DUF7703"/>
    <property type="match status" value="1"/>
</dbReference>
<feature type="transmembrane region" description="Helical" evidence="1">
    <location>
        <begin position="213"/>
        <end position="235"/>
    </location>
</feature>
<feature type="non-terminal residue" evidence="3">
    <location>
        <position position="244"/>
    </location>
</feature>
<evidence type="ECO:0000313" key="4">
    <source>
        <dbReference type="Proteomes" id="UP000799444"/>
    </source>
</evidence>
<reference evidence="3" key="1">
    <citation type="journal article" date="2020" name="Stud. Mycol.">
        <title>101 Dothideomycetes genomes: a test case for predicting lifestyles and emergence of pathogens.</title>
        <authorList>
            <person name="Haridas S."/>
            <person name="Albert R."/>
            <person name="Binder M."/>
            <person name="Bloem J."/>
            <person name="Labutti K."/>
            <person name="Salamov A."/>
            <person name="Andreopoulos B."/>
            <person name="Baker S."/>
            <person name="Barry K."/>
            <person name="Bills G."/>
            <person name="Bluhm B."/>
            <person name="Cannon C."/>
            <person name="Castanera R."/>
            <person name="Culley D."/>
            <person name="Daum C."/>
            <person name="Ezra D."/>
            <person name="Gonzalez J."/>
            <person name="Henrissat B."/>
            <person name="Kuo A."/>
            <person name="Liang C."/>
            <person name="Lipzen A."/>
            <person name="Lutzoni F."/>
            <person name="Magnuson J."/>
            <person name="Mondo S."/>
            <person name="Nolan M."/>
            <person name="Ohm R."/>
            <person name="Pangilinan J."/>
            <person name="Park H.-J."/>
            <person name="Ramirez L."/>
            <person name="Alfaro M."/>
            <person name="Sun H."/>
            <person name="Tritt A."/>
            <person name="Yoshinaga Y."/>
            <person name="Zwiers L.-H."/>
            <person name="Turgeon B."/>
            <person name="Goodwin S."/>
            <person name="Spatafora J."/>
            <person name="Crous P."/>
            <person name="Grigoriev I."/>
        </authorList>
    </citation>
    <scope>NUCLEOTIDE SEQUENCE</scope>
    <source>
        <strain evidence="3">CBS 125425</strain>
    </source>
</reference>
<dbReference type="PANTHER" id="PTHR37013:SF4">
    <property type="entry name" value="INTEGRAL MEMBRANE PROTEIN"/>
    <property type="match status" value="1"/>
</dbReference>
<evidence type="ECO:0000313" key="3">
    <source>
        <dbReference type="EMBL" id="KAF2730070.1"/>
    </source>
</evidence>
<protein>
    <recommendedName>
        <fullName evidence="2">DUF7703 domain-containing protein</fullName>
    </recommendedName>
</protein>
<evidence type="ECO:0000256" key="1">
    <source>
        <dbReference type="SAM" id="Phobius"/>
    </source>
</evidence>
<feature type="transmembrane region" description="Helical" evidence="1">
    <location>
        <begin position="98"/>
        <end position="125"/>
    </location>
</feature>
<keyword evidence="1" id="KW-0472">Membrane</keyword>
<feature type="transmembrane region" description="Helical" evidence="1">
    <location>
        <begin position="145"/>
        <end position="166"/>
    </location>
</feature>
<feature type="non-terminal residue" evidence="3">
    <location>
        <position position="1"/>
    </location>
</feature>